<organism evidence="5">
    <name type="scientific">marine metagenome</name>
    <dbReference type="NCBI Taxonomy" id="408172"/>
    <lineage>
        <taxon>unclassified sequences</taxon>
        <taxon>metagenomes</taxon>
        <taxon>ecological metagenomes</taxon>
    </lineage>
</organism>
<dbReference type="InterPro" id="IPR016166">
    <property type="entry name" value="FAD-bd_PCMH"/>
</dbReference>
<dbReference type="Gene3D" id="3.30.465.10">
    <property type="match status" value="1"/>
</dbReference>
<dbReference type="SUPFAM" id="SSF56176">
    <property type="entry name" value="FAD-binding/transporter-associated domain-like"/>
    <property type="match status" value="1"/>
</dbReference>
<keyword evidence="3" id="KW-0560">Oxidoreductase</keyword>
<dbReference type="SMART" id="SM01092">
    <property type="entry name" value="CO_deh_flav_C"/>
    <property type="match status" value="1"/>
</dbReference>
<dbReference type="PROSITE" id="PS51387">
    <property type="entry name" value="FAD_PCMH"/>
    <property type="match status" value="1"/>
</dbReference>
<gene>
    <name evidence="5" type="ORF">METZ01_LOCUS49863</name>
</gene>
<keyword evidence="2" id="KW-0274">FAD</keyword>
<keyword evidence="1" id="KW-0285">Flavoprotein</keyword>
<evidence type="ECO:0000313" key="5">
    <source>
        <dbReference type="EMBL" id="SUZ97009.1"/>
    </source>
</evidence>
<dbReference type="EMBL" id="UINC01002469">
    <property type="protein sequence ID" value="SUZ97009.1"/>
    <property type="molecule type" value="Genomic_DNA"/>
</dbReference>
<dbReference type="GO" id="GO:0071949">
    <property type="term" value="F:FAD binding"/>
    <property type="evidence" value="ECO:0007669"/>
    <property type="project" value="InterPro"/>
</dbReference>
<sequence length="291" mass="29691">MGDYAYAAPTSLEEALSVLESQANDGQRTQILAGGTDVLVQMRSIDKEPRTLVDIKHIAETNALSIGTDEIFIGAAIPSAALNENDELKGLLPGLIEAADLIGSTQIQGRATIGGNLCNSSPAGDTIPALMTVSAVCVIASPGGSREVAVEDFVTGVGENCLESNEILVGLKIPRPGNNSADAYLRFIPRTEMDIAVAGAGVALTLDEGGTCTSARVAIGAVAPTVLLVEAASTALVGTKVDDDALNAAAAACSDAASPITDKRGTVEYRKKVVGVLCKRAGAIARDRASS</sequence>
<dbReference type="GO" id="GO:0016491">
    <property type="term" value="F:oxidoreductase activity"/>
    <property type="evidence" value="ECO:0007669"/>
    <property type="project" value="UniProtKB-KW"/>
</dbReference>
<dbReference type="Pfam" id="PF03450">
    <property type="entry name" value="CO_deh_flav_C"/>
    <property type="match status" value="1"/>
</dbReference>
<dbReference type="InterPro" id="IPR036683">
    <property type="entry name" value="CO_DH_flav_C_dom_sf"/>
</dbReference>
<dbReference type="InterPro" id="IPR005107">
    <property type="entry name" value="CO_DH_flav_C"/>
</dbReference>
<name>A0A381S0U9_9ZZZZ</name>
<accession>A0A381S0U9</accession>
<reference evidence="5" key="1">
    <citation type="submission" date="2018-05" db="EMBL/GenBank/DDBJ databases">
        <authorList>
            <person name="Lanie J.A."/>
            <person name="Ng W.-L."/>
            <person name="Kazmierczak K.M."/>
            <person name="Andrzejewski T.M."/>
            <person name="Davidsen T.M."/>
            <person name="Wayne K.J."/>
            <person name="Tettelin H."/>
            <person name="Glass J.I."/>
            <person name="Rusch D."/>
            <person name="Podicherti R."/>
            <person name="Tsui H.-C.T."/>
            <person name="Winkler M.E."/>
        </authorList>
    </citation>
    <scope>NUCLEOTIDE SEQUENCE</scope>
</reference>
<proteinExistence type="predicted"/>
<dbReference type="Pfam" id="PF00941">
    <property type="entry name" value="FAD_binding_5"/>
    <property type="match status" value="1"/>
</dbReference>
<evidence type="ECO:0000256" key="3">
    <source>
        <dbReference type="ARBA" id="ARBA00023002"/>
    </source>
</evidence>
<feature type="domain" description="FAD-binding PCMH-type" evidence="4">
    <location>
        <begin position="1"/>
        <end position="178"/>
    </location>
</feature>
<evidence type="ECO:0000256" key="1">
    <source>
        <dbReference type="ARBA" id="ARBA00022630"/>
    </source>
</evidence>
<dbReference type="AlphaFoldDB" id="A0A381S0U9"/>
<dbReference type="InterPro" id="IPR016169">
    <property type="entry name" value="FAD-bd_PCMH_sub2"/>
</dbReference>
<dbReference type="InterPro" id="IPR002346">
    <property type="entry name" value="Mopterin_DH_FAD-bd"/>
</dbReference>
<dbReference type="SUPFAM" id="SSF55447">
    <property type="entry name" value="CO dehydrogenase flavoprotein C-terminal domain-like"/>
    <property type="match status" value="1"/>
</dbReference>
<dbReference type="Gene3D" id="3.30.43.10">
    <property type="entry name" value="Uridine Diphospho-n-acetylenolpyruvylglucosamine Reductase, domain 2"/>
    <property type="match status" value="1"/>
</dbReference>
<evidence type="ECO:0000259" key="4">
    <source>
        <dbReference type="PROSITE" id="PS51387"/>
    </source>
</evidence>
<protein>
    <recommendedName>
        <fullName evidence="4">FAD-binding PCMH-type domain-containing protein</fullName>
    </recommendedName>
</protein>
<dbReference type="Gene3D" id="3.30.390.50">
    <property type="entry name" value="CO dehydrogenase flavoprotein, C-terminal domain"/>
    <property type="match status" value="1"/>
</dbReference>
<evidence type="ECO:0000256" key="2">
    <source>
        <dbReference type="ARBA" id="ARBA00022827"/>
    </source>
</evidence>
<dbReference type="InterPro" id="IPR051312">
    <property type="entry name" value="Diverse_Substr_Oxidored"/>
</dbReference>
<dbReference type="InterPro" id="IPR016167">
    <property type="entry name" value="FAD-bd_PCMH_sub1"/>
</dbReference>
<dbReference type="InterPro" id="IPR036318">
    <property type="entry name" value="FAD-bd_PCMH-like_sf"/>
</dbReference>
<dbReference type="PANTHER" id="PTHR42659">
    <property type="entry name" value="XANTHINE DEHYDROGENASE SUBUNIT C-RELATED"/>
    <property type="match status" value="1"/>
</dbReference>
<dbReference type="PANTHER" id="PTHR42659:SF2">
    <property type="entry name" value="XANTHINE DEHYDROGENASE SUBUNIT C-RELATED"/>
    <property type="match status" value="1"/>
</dbReference>